<evidence type="ECO:0000256" key="5">
    <source>
        <dbReference type="ARBA" id="ARBA00022989"/>
    </source>
</evidence>
<dbReference type="Pfam" id="PF19300">
    <property type="entry name" value="BPD_transp_1_N"/>
    <property type="match status" value="1"/>
</dbReference>
<feature type="transmembrane region" description="Helical" evidence="7">
    <location>
        <begin position="306"/>
        <end position="331"/>
    </location>
</feature>
<dbReference type="RefSeq" id="WP_027942981.1">
    <property type="nucleotide sequence ID" value="NZ_BSTI01000002.1"/>
</dbReference>
<dbReference type="GO" id="GO:0005886">
    <property type="term" value="C:plasma membrane"/>
    <property type="evidence" value="ECO:0007669"/>
    <property type="project" value="UniProtKB-SubCell"/>
</dbReference>
<feature type="domain" description="ABC transmembrane type-1" evidence="8">
    <location>
        <begin position="100"/>
        <end position="328"/>
    </location>
</feature>
<dbReference type="PROSITE" id="PS50928">
    <property type="entry name" value="ABC_TM1"/>
    <property type="match status" value="1"/>
</dbReference>
<evidence type="ECO:0000256" key="6">
    <source>
        <dbReference type="ARBA" id="ARBA00023136"/>
    </source>
</evidence>
<feature type="transmembrane region" description="Helical" evidence="7">
    <location>
        <begin position="259"/>
        <end position="280"/>
    </location>
</feature>
<dbReference type="Pfam" id="PF00528">
    <property type="entry name" value="BPD_transp_1"/>
    <property type="match status" value="1"/>
</dbReference>
<protein>
    <submittedName>
        <fullName evidence="9">Peptide ABC transporter permease</fullName>
    </submittedName>
</protein>
<dbReference type="Proteomes" id="UP001165136">
    <property type="component" value="Unassembled WGS sequence"/>
</dbReference>
<dbReference type="Gene3D" id="1.10.3720.10">
    <property type="entry name" value="MetI-like"/>
    <property type="match status" value="1"/>
</dbReference>
<proteinExistence type="inferred from homology"/>
<feature type="transmembrane region" description="Helical" evidence="7">
    <location>
        <begin position="12"/>
        <end position="33"/>
    </location>
</feature>
<dbReference type="CDD" id="cd06261">
    <property type="entry name" value="TM_PBP2"/>
    <property type="match status" value="1"/>
</dbReference>
<gene>
    <name evidence="9" type="ORF">Atai01_10770</name>
</gene>
<keyword evidence="2 7" id="KW-0813">Transport</keyword>
<keyword evidence="5 7" id="KW-1133">Transmembrane helix</keyword>
<dbReference type="PANTHER" id="PTHR43163">
    <property type="entry name" value="DIPEPTIDE TRANSPORT SYSTEM PERMEASE PROTEIN DPPB-RELATED"/>
    <property type="match status" value="1"/>
</dbReference>
<evidence type="ECO:0000313" key="10">
    <source>
        <dbReference type="Proteomes" id="UP001165136"/>
    </source>
</evidence>
<keyword evidence="4 7" id="KW-0812">Transmembrane</keyword>
<sequence>MNLVIYILRRLAISIPVLLVGTFAVFMMVAAAGDPLGELKGRPNVNPEAIAATEKSLGLDLPLIPRYFHWLTNFVQGDWGVSVAQGNAMQPVFPKVMAAFEVTLRLVIGAEILAVIIGVAIGVLAAVKQYSAIDYTATTLAFFLFSMPIFCVAIVLKTYAIQINGWVRDLGLSDVLGNPWLRTTSPENLTATGVGDFLAKYSGAFLLPTLSIMAISFAAYSRFQRASMLETLNTDFVRTARAKGLSGARVIFRHAFRNAMIPVATLFSVNFAGVLTGAIITETVFNWHGMGTLLVDAVNHNDPNTLMGWLVVVAVLVVVANLIADLIYGILDPRIRVG</sequence>
<evidence type="ECO:0000259" key="8">
    <source>
        <dbReference type="PROSITE" id="PS50928"/>
    </source>
</evidence>
<comment type="similarity">
    <text evidence="7">Belongs to the binding-protein-dependent transport system permease family.</text>
</comment>
<reference evidence="9" key="1">
    <citation type="submission" date="2023-03" db="EMBL/GenBank/DDBJ databases">
        <title>Amycolatopsis taiwanensis NBRC 103393.</title>
        <authorList>
            <person name="Ichikawa N."/>
            <person name="Sato H."/>
            <person name="Tonouchi N."/>
        </authorList>
    </citation>
    <scope>NUCLEOTIDE SEQUENCE</scope>
    <source>
        <strain evidence="9">NBRC 103393</strain>
    </source>
</reference>
<dbReference type="GO" id="GO:0055085">
    <property type="term" value="P:transmembrane transport"/>
    <property type="evidence" value="ECO:0007669"/>
    <property type="project" value="InterPro"/>
</dbReference>
<dbReference type="EMBL" id="BSTI01000002">
    <property type="protein sequence ID" value="GLY64458.1"/>
    <property type="molecule type" value="Genomic_DNA"/>
</dbReference>
<feature type="transmembrane region" description="Helical" evidence="7">
    <location>
        <begin position="139"/>
        <end position="161"/>
    </location>
</feature>
<feature type="transmembrane region" description="Helical" evidence="7">
    <location>
        <begin position="106"/>
        <end position="127"/>
    </location>
</feature>
<keyword evidence="6 7" id="KW-0472">Membrane</keyword>
<evidence type="ECO:0000313" key="9">
    <source>
        <dbReference type="EMBL" id="GLY64458.1"/>
    </source>
</evidence>
<feature type="transmembrane region" description="Helical" evidence="7">
    <location>
        <begin position="201"/>
        <end position="220"/>
    </location>
</feature>
<organism evidence="9 10">
    <name type="scientific">Amycolatopsis taiwanensis</name>
    <dbReference type="NCBI Taxonomy" id="342230"/>
    <lineage>
        <taxon>Bacteria</taxon>
        <taxon>Bacillati</taxon>
        <taxon>Actinomycetota</taxon>
        <taxon>Actinomycetes</taxon>
        <taxon>Pseudonocardiales</taxon>
        <taxon>Pseudonocardiaceae</taxon>
        <taxon>Amycolatopsis</taxon>
    </lineage>
</organism>
<name>A0A9W6QVG0_9PSEU</name>
<comment type="subcellular location">
    <subcellularLocation>
        <location evidence="1 7">Cell membrane</location>
        <topology evidence="1 7">Multi-pass membrane protein</topology>
    </subcellularLocation>
</comment>
<accession>A0A9W6QVG0</accession>
<dbReference type="PANTHER" id="PTHR43163:SF6">
    <property type="entry name" value="DIPEPTIDE TRANSPORT SYSTEM PERMEASE PROTEIN DPPB-RELATED"/>
    <property type="match status" value="1"/>
</dbReference>
<dbReference type="InterPro" id="IPR045621">
    <property type="entry name" value="BPD_transp_1_N"/>
</dbReference>
<evidence type="ECO:0000256" key="3">
    <source>
        <dbReference type="ARBA" id="ARBA00022475"/>
    </source>
</evidence>
<keyword evidence="3" id="KW-1003">Cell membrane</keyword>
<comment type="caution">
    <text evidence="9">The sequence shown here is derived from an EMBL/GenBank/DDBJ whole genome shotgun (WGS) entry which is preliminary data.</text>
</comment>
<dbReference type="AlphaFoldDB" id="A0A9W6QVG0"/>
<evidence type="ECO:0000256" key="7">
    <source>
        <dbReference type="RuleBase" id="RU363032"/>
    </source>
</evidence>
<dbReference type="InterPro" id="IPR000515">
    <property type="entry name" value="MetI-like"/>
</dbReference>
<evidence type="ECO:0000256" key="4">
    <source>
        <dbReference type="ARBA" id="ARBA00022692"/>
    </source>
</evidence>
<dbReference type="SUPFAM" id="SSF161098">
    <property type="entry name" value="MetI-like"/>
    <property type="match status" value="1"/>
</dbReference>
<evidence type="ECO:0000256" key="1">
    <source>
        <dbReference type="ARBA" id="ARBA00004651"/>
    </source>
</evidence>
<dbReference type="InterPro" id="IPR035906">
    <property type="entry name" value="MetI-like_sf"/>
</dbReference>
<evidence type="ECO:0000256" key="2">
    <source>
        <dbReference type="ARBA" id="ARBA00022448"/>
    </source>
</evidence>
<keyword evidence="10" id="KW-1185">Reference proteome</keyword>